<sequence>MVERKRAMDLGQLSWDQALFARFPQRGDHDRQPRRFTAGPHAVAELPRRYGPEGRFPEQAAAAGVAPHPLSARAHARTGGSAVRPVLGYAHLTPARIRGAGRSQRRWRYPRSGPRLRGAGGTAETPSVFRGRRASCSLVVSVVAAAHQ</sequence>
<protein>
    <submittedName>
        <fullName evidence="2">Uncharacterized protein</fullName>
    </submittedName>
</protein>
<dbReference type="OrthoDB" id="594134at2"/>
<feature type="region of interest" description="Disordered" evidence="1">
    <location>
        <begin position="100"/>
        <end position="125"/>
    </location>
</feature>
<evidence type="ECO:0000313" key="3">
    <source>
        <dbReference type="Proteomes" id="UP000270471"/>
    </source>
</evidence>
<reference evidence="2 3" key="1">
    <citation type="submission" date="2017-11" db="EMBL/GenBank/DDBJ databases">
        <title>Draft genome of actinobacteria isolated from guarana (Paullinia cupana (Mart.) Ducke.</title>
        <authorList>
            <person name="Siqueira K.A."/>
            <person name="Liotti R.G."/>
            <person name="Mendes T.A.O."/>
            <person name="Soares M.A."/>
        </authorList>
    </citation>
    <scope>NUCLEOTIDE SEQUENCE [LARGE SCALE GENOMIC DNA]</scope>
    <source>
        <strain evidence="2 3">193</strain>
    </source>
</reference>
<dbReference type="Proteomes" id="UP000270471">
    <property type="component" value="Unassembled WGS sequence"/>
</dbReference>
<organism evidence="2 3">
    <name type="scientific">Streptomyces shenzhenensis</name>
    <dbReference type="NCBI Taxonomy" id="943815"/>
    <lineage>
        <taxon>Bacteria</taxon>
        <taxon>Bacillati</taxon>
        <taxon>Actinomycetota</taxon>
        <taxon>Actinomycetes</taxon>
        <taxon>Kitasatosporales</taxon>
        <taxon>Streptomycetaceae</taxon>
        <taxon>Streptomyces</taxon>
    </lineage>
</organism>
<dbReference type="AlphaFoldDB" id="A0A3M0I484"/>
<name>A0A3M0I484_9ACTN</name>
<keyword evidence="3" id="KW-1185">Reference proteome</keyword>
<comment type="caution">
    <text evidence="2">The sequence shown here is derived from an EMBL/GenBank/DDBJ whole genome shotgun (WGS) entry which is preliminary data.</text>
</comment>
<gene>
    <name evidence="2" type="ORF">CTZ28_21075</name>
</gene>
<proteinExistence type="predicted"/>
<evidence type="ECO:0000313" key="2">
    <source>
        <dbReference type="EMBL" id="RMB84007.1"/>
    </source>
</evidence>
<evidence type="ECO:0000256" key="1">
    <source>
        <dbReference type="SAM" id="MobiDB-lite"/>
    </source>
</evidence>
<dbReference type="EMBL" id="PENI01000013">
    <property type="protein sequence ID" value="RMB84007.1"/>
    <property type="molecule type" value="Genomic_DNA"/>
</dbReference>
<accession>A0A3M0I484</accession>
<dbReference type="RefSeq" id="WP_121891233.1">
    <property type="nucleotide sequence ID" value="NZ_PENI01000013.1"/>
</dbReference>